<evidence type="ECO:0000256" key="19">
    <source>
        <dbReference type="ARBA" id="ARBA00022840"/>
    </source>
</evidence>
<evidence type="ECO:0000256" key="4">
    <source>
        <dbReference type="ARBA" id="ARBA00004240"/>
    </source>
</evidence>
<dbReference type="PROSITE" id="PS50824">
    <property type="entry name" value="DAPIN"/>
    <property type="match status" value="1"/>
</dbReference>
<dbReference type="Ensembl" id="ENSMICT00000037282.2">
    <property type="protein sequence ID" value="ENSMICP00000018849.2"/>
    <property type="gene ID" value="ENSMICG00000001110.3"/>
</dbReference>
<comment type="subcellular location">
    <subcellularLocation>
        <location evidence="5">Cytoplasm</location>
        <location evidence="5">Cytoskeleton</location>
        <location evidence="5">Microtubule organizing center</location>
    </subcellularLocation>
    <subcellularLocation>
        <location evidence="4">Endoplasmic reticulum</location>
    </subcellularLocation>
    <subcellularLocation>
        <location evidence="6">Golgi apparatus membrane</location>
    </subcellularLocation>
    <subcellularLocation>
        <location evidence="1">Inflammasome</location>
    </subcellularLocation>
    <subcellularLocation>
        <location evidence="3">Mitochondrion</location>
    </subcellularLocation>
    <subcellularLocation>
        <location evidence="2">Nucleus</location>
    </subcellularLocation>
    <subcellularLocation>
        <location evidence="7">Secreted</location>
    </subcellularLocation>
</comment>
<keyword evidence="33" id="KW-0539">Nucleus</keyword>
<dbReference type="GO" id="GO:0009595">
    <property type="term" value="P:detection of biotic stimulus"/>
    <property type="evidence" value="ECO:0007669"/>
    <property type="project" value="UniProtKB-ARBA"/>
</dbReference>
<dbReference type="InterPro" id="IPR029495">
    <property type="entry name" value="NACHT-assoc"/>
</dbReference>
<dbReference type="CDD" id="cd00116">
    <property type="entry name" value="LRR_RI"/>
    <property type="match status" value="1"/>
</dbReference>
<dbReference type="GO" id="GO:0045087">
    <property type="term" value="P:innate immune response"/>
    <property type="evidence" value="ECO:0007669"/>
    <property type="project" value="UniProtKB-KW"/>
</dbReference>
<keyword evidence="17" id="KW-0378">Hydrolase</keyword>
<dbReference type="FunFam" id="3.40.50.300:FF:000442">
    <property type="entry name" value="NACHT, LRR and PYD domains-containing protein 3"/>
    <property type="match status" value="1"/>
</dbReference>
<keyword evidence="32" id="KW-1271">Inflammasome</keyword>
<evidence type="ECO:0000256" key="2">
    <source>
        <dbReference type="ARBA" id="ARBA00004123"/>
    </source>
</evidence>
<keyword evidence="24" id="KW-0496">Mitochondrion</keyword>
<dbReference type="GO" id="GO:0050729">
    <property type="term" value="P:positive regulation of inflammatory response"/>
    <property type="evidence" value="ECO:0007669"/>
    <property type="project" value="UniProtKB-ARBA"/>
</dbReference>
<dbReference type="GO" id="GO:0005524">
    <property type="term" value="F:ATP binding"/>
    <property type="evidence" value="ECO:0007669"/>
    <property type="project" value="UniProtKB-KW"/>
</dbReference>
<evidence type="ECO:0000256" key="11">
    <source>
        <dbReference type="ARBA" id="ARBA00022525"/>
    </source>
</evidence>
<dbReference type="Gene3D" id="1.10.533.10">
    <property type="entry name" value="Death Domain, Fas"/>
    <property type="match status" value="1"/>
</dbReference>
<dbReference type="GO" id="GO:0000139">
    <property type="term" value="C:Golgi membrane"/>
    <property type="evidence" value="ECO:0007669"/>
    <property type="project" value="UniProtKB-SubCell"/>
</dbReference>
<protein>
    <recommendedName>
        <fullName evidence="35">NACHT, LRR and PYD domains-containing protein 3</fullName>
    </recommendedName>
</protein>
<dbReference type="Pfam" id="PF02758">
    <property type="entry name" value="PYRIN"/>
    <property type="match status" value="1"/>
</dbReference>
<keyword evidence="14" id="KW-0433">Leucine-rich repeat</keyword>
<dbReference type="CDD" id="cd08320">
    <property type="entry name" value="Pyrin_NALPs"/>
    <property type="match status" value="1"/>
</dbReference>
<evidence type="ECO:0000256" key="27">
    <source>
        <dbReference type="ARBA" id="ARBA00023157"/>
    </source>
</evidence>
<accession>A0A8B7FHI5</accession>
<evidence type="ECO:0000256" key="24">
    <source>
        <dbReference type="ARBA" id="ARBA00023128"/>
    </source>
</evidence>
<feature type="domain" description="Pyrin" evidence="38">
    <location>
        <begin position="1"/>
        <end position="93"/>
    </location>
</feature>
<evidence type="ECO:0000256" key="21">
    <source>
        <dbReference type="ARBA" id="ARBA00022859"/>
    </source>
</evidence>
<dbReference type="InterPro" id="IPR041075">
    <property type="entry name" value="NOD1/2_WH"/>
</dbReference>
<dbReference type="GO" id="GO:0005739">
    <property type="term" value="C:mitochondrion"/>
    <property type="evidence" value="ECO:0007669"/>
    <property type="project" value="UniProtKB-SubCell"/>
</dbReference>
<evidence type="ECO:0000256" key="32">
    <source>
        <dbReference type="ARBA" id="ARBA00023233"/>
    </source>
</evidence>
<dbReference type="Pfam" id="PF13516">
    <property type="entry name" value="LRR_6"/>
    <property type="match status" value="5"/>
</dbReference>
<dbReference type="FunFam" id="3.80.10.10:FF:000360">
    <property type="entry name" value="NACHT, LRR and PYD domains-containing protein 3"/>
    <property type="match status" value="1"/>
</dbReference>
<dbReference type="GO" id="GO:0140297">
    <property type="term" value="F:DNA-binding transcription factor binding"/>
    <property type="evidence" value="ECO:0007669"/>
    <property type="project" value="TreeGrafter"/>
</dbReference>
<dbReference type="GeneID" id="105864247"/>
<dbReference type="GO" id="GO:0035591">
    <property type="term" value="F:signaling adaptor activity"/>
    <property type="evidence" value="ECO:0007669"/>
    <property type="project" value="UniProtKB-ARBA"/>
</dbReference>
<evidence type="ECO:0000256" key="9">
    <source>
        <dbReference type="ARBA" id="ARBA00022490"/>
    </source>
</evidence>
<name>A0A8B7FHI5_MICMU</name>
<gene>
    <name evidence="40" type="primary">NLRP3</name>
</gene>
<dbReference type="InterPro" id="IPR004020">
    <property type="entry name" value="DAPIN"/>
</dbReference>
<evidence type="ECO:0000256" key="3">
    <source>
        <dbReference type="ARBA" id="ARBA00004173"/>
    </source>
</evidence>
<keyword evidence="27" id="KW-1015">Disulfide bond</keyword>
<evidence type="ECO:0000256" key="28">
    <source>
        <dbReference type="ARBA" id="ARBA00023159"/>
    </source>
</evidence>
<evidence type="ECO:0000313" key="41">
    <source>
        <dbReference type="Proteomes" id="UP000694394"/>
    </source>
</evidence>
<dbReference type="Gene3D" id="3.80.10.10">
    <property type="entry name" value="Ribonuclease Inhibitor"/>
    <property type="match status" value="1"/>
</dbReference>
<dbReference type="InterPro" id="IPR041267">
    <property type="entry name" value="NLRP_HD2"/>
</dbReference>
<dbReference type="GO" id="GO:0043565">
    <property type="term" value="F:sequence-specific DNA binding"/>
    <property type="evidence" value="ECO:0007669"/>
    <property type="project" value="TreeGrafter"/>
</dbReference>
<evidence type="ECO:0000256" key="33">
    <source>
        <dbReference type="ARBA" id="ARBA00023242"/>
    </source>
</evidence>
<keyword evidence="31" id="KW-0206">Cytoskeleton</keyword>
<evidence type="ECO:0000256" key="15">
    <source>
        <dbReference type="ARBA" id="ARBA00022737"/>
    </source>
</evidence>
<evidence type="ECO:0000256" key="31">
    <source>
        <dbReference type="ARBA" id="ARBA00023212"/>
    </source>
</evidence>
<dbReference type="GO" id="GO:0002674">
    <property type="term" value="P:negative regulation of acute inflammatory response"/>
    <property type="evidence" value="ECO:0007669"/>
    <property type="project" value="TreeGrafter"/>
</dbReference>
<keyword evidence="13" id="KW-0399">Innate immunity</keyword>
<keyword evidence="23" id="KW-0333">Golgi apparatus</keyword>
<feature type="domain" description="NACHT" evidence="39">
    <location>
        <begin position="218"/>
        <end position="534"/>
    </location>
</feature>
<evidence type="ECO:0000256" key="29">
    <source>
        <dbReference type="ARBA" id="ARBA00023163"/>
    </source>
</evidence>
<dbReference type="SMART" id="SM00368">
    <property type="entry name" value="LRR_RI"/>
    <property type="match status" value="9"/>
</dbReference>
<dbReference type="InterPro" id="IPR001611">
    <property type="entry name" value="Leu-rich_rpt"/>
</dbReference>
<keyword evidence="9" id="KW-0963">Cytoplasm</keyword>
<comment type="similarity">
    <text evidence="8">Belongs to the NLRP family.</text>
</comment>
<dbReference type="GO" id="GO:0032731">
    <property type="term" value="P:positive regulation of interleukin-1 beta production"/>
    <property type="evidence" value="ECO:0007669"/>
    <property type="project" value="UniProtKB-ARBA"/>
</dbReference>
<proteinExistence type="inferred from homology"/>
<dbReference type="GO" id="GO:0005783">
    <property type="term" value="C:endoplasmic reticulum"/>
    <property type="evidence" value="ECO:0007669"/>
    <property type="project" value="UniProtKB-SubCell"/>
</dbReference>
<dbReference type="CTD" id="114548"/>
<dbReference type="Pfam" id="PF05729">
    <property type="entry name" value="NACHT"/>
    <property type="match status" value="1"/>
</dbReference>
<dbReference type="InterPro" id="IPR007111">
    <property type="entry name" value="NACHT_NTPase"/>
</dbReference>
<dbReference type="FunFam" id="1.10.533.10:FF:000019">
    <property type="entry name" value="NACHT, LRR and PYD domains-containing protein 3"/>
    <property type="match status" value="1"/>
</dbReference>
<dbReference type="SMART" id="SM01289">
    <property type="entry name" value="PYRIN"/>
    <property type="match status" value="1"/>
</dbReference>
<evidence type="ECO:0000256" key="22">
    <source>
        <dbReference type="ARBA" id="ARBA00023015"/>
    </source>
</evidence>
<dbReference type="Pfam" id="PF14484">
    <property type="entry name" value="FISNA"/>
    <property type="match status" value="1"/>
</dbReference>
<dbReference type="InterPro" id="IPR027417">
    <property type="entry name" value="P-loop_NTPase"/>
</dbReference>
<dbReference type="PROSITE" id="PS50837">
    <property type="entry name" value="NACHT"/>
    <property type="match status" value="1"/>
</dbReference>
<evidence type="ECO:0000256" key="30">
    <source>
        <dbReference type="ARBA" id="ARBA00023198"/>
    </source>
</evidence>
<evidence type="ECO:0000256" key="36">
    <source>
        <dbReference type="ARBA" id="ARBA00045987"/>
    </source>
</evidence>
<dbReference type="GO" id="GO:0005576">
    <property type="term" value="C:extracellular region"/>
    <property type="evidence" value="ECO:0007669"/>
    <property type="project" value="UniProtKB-SubCell"/>
</dbReference>
<keyword evidence="41" id="KW-1185">Reference proteome</keyword>
<evidence type="ECO:0000256" key="8">
    <source>
        <dbReference type="ARBA" id="ARBA00008665"/>
    </source>
</evidence>
<dbReference type="GO" id="GO:1901223">
    <property type="term" value="P:negative regulation of non-canonical NF-kappaB signal transduction"/>
    <property type="evidence" value="ECO:0007669"/>
    <property type="project" value="TreeGrafter"/>
</dbReference>
<evidence type="ECO:0000259" key="39">
    <source>
        <dbReference type="PROSITE" id="PS50837"/>
    </source>
</evidence>
<dbReference type="GeneTree" id="ENSGT00940000162415"/>
<dbReference type="GO" id="GO:0070273">
    <property type="term" value="F:phosphatidylinositol-4-phosphate binding"/>
    <property type="evidence" value="ECO:0007669"/>
    <property type="project" value="UniProtKB-ARBA"/>
</dbReference>
<evidence type="ECO:0000256" key="5">
    <source>
        <dbReference type="ARBA" id="ARBA00004267"/>
    </source>
</evidence>
<dbReference type="Gene3D" id="3.40.50.300">
    <property type="entry name" value="P-loop containing nucleotide triphosphate hydrolases"/>
    <property type="match status" value="1"/>
</dbReference>
<dbReference type="PANTHER" id="PTHR45690:SF19">
    <property type="entry name" value="NACHT, LRR AND PYD DOMAINS-CONTAINING PROTEIN 3"/>
    <property type="match status" value="1"/>
</dbReference>
<keyword evidence="30" id="KW-0395">Inflammatory response</keyword>
<evidence type="ECO:0000256" key="35">
    <source>
        <dbReference type="ARBA" id="ARBA00040040"/>
    </source>
</evidence>
<keyword evidence="21" id="KW-0391">Immunity</keyword>
<evidence type="ECO:0000256" key="18">
    <source>
        <dbReference type="ARBA" id="ARBA00022824"/>
    </source>
</evidence>
<dbReference type="GO" id="GO:0140299">
    <property type="term" value="F:molecular sensor activity"/>
    <property type="evidence" value="ECO:0007669"/>
    <property type="project" value="UniProtKB-ARBA"/>
</dbReference>
<dbReference type="GO" id="GO:0016887">
    <property type="term" value="F:ATP hydrolysis activity"/>
    <property type="evidence" value="ECO:0007669"/>
    <property type="project" value="UniProtKB-ARBA"/>
</dbReference>
<dbReference type="Proteomes" id="UP000694394">
    <property type="component" value="Chromosome 13"/>
</dbReference>
<keyword evidence="26" id="KW-0564">Palmitate</keyword>
<dbReference type="SUPFAM" id="SSF47986">
    <property type="entry name" value="DEATH domain"/>
    <property type="match status" value="1"/>
</dbReference>
<keyword evidence="25" id="KW-0472">Membrane</keyword>
<evidence type="ECO:0000256" key="7">
    <source>
        <dbReference type="ARBA" id="ARBA00004613"/>
    </source>
</evidence>
<dbReference type="InterPro" id="IPR032675">
    <property type="entry name" value="LRR_dom_sf"/>
</dbReference>
<dbReference type="PANTHER" id="PTHR45690">
    <property type="entry name" value="NACHT, LRR AND PYD DOMAINS-CONTAINING PROTEIN 12"/>
    <property type="match status" value="1"/>
</dbReference>
<dbReference type="GO" id="GO:0051260">
    <property type="term" value="P:protein homooligomerization"/>
    <property type="evidence" value="ECO:0007669"/>
    <property type="project" value="UniProtKB-ARBA"/>
</dbReference>
<evidence type="ECO:0000256" key="6">
    <source>
        <dbReference type="ARBA" id="ARBA00004394"/>
    </source>
</evidence>
<dbReference type="SUPFAM" id="SSF52540">
    <property type="entry name" value="P-loop containing nucleoside triphosphate hydrolases"/>
    <property type="match status" value="1"/>
</dbReference>
<evidence type="ECO:0000256" key="17">
    <source>
        <dbReference type="ARBA" id="ARBA00022801"/>
    </source>
</evidence>
<keyword evidence="34" id="KW-0449">Lipoprotein</keyword>
<reference evidence="40" key="3">
    <citation type="submission" date="2025-09" db="UniProtKB">
        <authorList>
            <consortium name="Ensembl"/>
        </authorList>
    </citation>
    <scope>IDENTIFICATION</scope>
</reference>
<keyword evidence="20" id="KW-0832">Ubl conjugation</keyword>
<keyword evidence="15" id="KW-0677">Repeat</keyword>
<dbReference type="EMBL" id="ABDC03017158">
    <property type="status" value="NOT_ANNOTATED_CDS"/>
    <property type="molecule type" value="Genomic_DNA"/>
</dbReference>
<organism evidence="40 41">
    <name type="scientific">Microcebus murinus</name>
    <name type="common">Gray mouse lemur</name>
    <name type="synonym">Lemur murinus</name>
    <dbReference type="NCBI Taxonomy" id="30608"/>
    <lineage>
        <taxon>Eukaryota</taxon>
        <taxon>Metazoa</taxon>
        <taxon>Chordata</taxon>
        <taxon>Craniata</taxon>
        <taxon>Vertebrata</taxon>
        <taxon>Euteleostomi</taxon>
        <taxon>Mammalia</taxon>
        <taxon>Eutheria</taxon>
        <taxon>Euarchontoglires</taxon>
        <taxon>Primates</taxon>
        <taxon>Strepsirrhini</taxon>
        <taxon>Lemuriformes</taxon>
        <taxon>Cheirogaleidae</taxon>
        <taxon>Microcebus</taxon>
    </lineage>
</organism>
<dbReference type="RefSeq" id="XP_012607447.1">
    <property type="nucleotide sequence ID" value="XM_012751993.2"/>
</dbReference>
<evidence type="ECO:0000256" key="37">
    <source>
        <dbReference type="ARBA" id="ARBA00048778"/>
    </source>
</evidence>
<dbReference type="OrthoDB" id="120976at2759"/>
<keyword evidence="10" id="KW-1017">Isopeptide bond</keyword>
<evidence type="ECO:0000256" key="13">
    <source>
        <dbReference type="ARBA" id="ARBA00022588"/>
    </source>
</evidence>
<dbReference type="GO" id="GO:0009615">
    <property type="term" value="P:response to virus"/>
    <property type="evidence" value="ECO:0007669"/>
    <property type="project" value="UniProtKB-ARBA"/>
</dbReference>
<keyword evidence="16" id="KW-0547">Nucleotide-binding</keyword>
<dbReference type="SMART" id="SM01288">
    <property type="entry name" value="FISNA"/>
    <property type="match status" value="1"/>
</dbReference>
<dbReference type="GO" id="GO:0005815">
    <property type="term" value="C:microtubule organizing center"/>
    <property type="evidence" value="ECO:0007669"/>
    <property type="project" value="UniProtKB-SubCell"/>
</dbReference>
<dbReference type="GO" id="GO:0044546">
    <property type="term" value="P:NLRP3 inflammasome complex assembly"/>
    <property type="evidence" value="ECO:0007669"/>
    <property type="project" value="UniProtKB-ARBA"/>
</dbReference>
<evidence type="ECO:0000256" key="20">
    <source>
        <dbReference type="ARBA" id="ARBA00022843"/>
    </source>
</evidence>
<comment type="catalytic activity">
    <reaction evidence="37">
        <text>ATP + H2O = ADP + phosphate + H(+)</text>
        <dbReference type="Rhea" id="RHEA:13065"/>
        <dbReference type="ChEBI" id="CHEBI:15377"/>
        <dbReference type="ChEBI" id="CHEBI:15378"/>
        <dbReference type="ChEBI" id="CHEBI:30616"/>
        <dbReference type="ChEBI" id="CHEBI:43474"/>
        <dbReference type="ChEBI" id="CHEBI:456216"/>
    </reaction>
    <physiologicalReaction direction="left-to-right" evidence="37">
        <dbReference type="Rhea" id="RHEA:13066"/>
    </physiologicalReaction>
</comment>
<dbReference type="Pfam" id="PF17776">
    <property type="entry name" value="NLRC4_HD2"/>
    <property type="match status" value="1"/>
</dbReference>
<sequence length="1034" mass="118008">MKMASIRCTLARYLEDLEDVDFKKFKMHLEDYPPQKGCISLPRGQTEKADHVDLATLMIDFNGEEKAWAMAMWIFAAINRRDLYERAKRDEPEWDNAHVSNTPVICREESIEEEWMGLLGYLSRISICKKKKDYCKQYRKHMRSRFQCIEDRNARLGESVNLNKRYTRLQLVKEHCSQQEREHELLAIGRTKTWDKPVSPIKMELLFDPDDEHSEPVHTVVFQGAAGIGKTILARKIMLDWASGKLYQDKFDYLFYIHCREVSLVTRRSLRDLIASCCPDPNPPVGKIVSKPSRILFLMDGFDELQGAFDEHVGALCTDWQKAERGDILLSSLIRKRLLPEASLLITTRPVALEKLQHLLDHPRHIEILGFSEAKRKEYFFKYFSDEAQAREAFRLIQENEVLFTMCFIPLVCWIVCTGLKQQMESGKSLAQTSKTTTAVYVFFLSSLLQSRGGSQEHPLSHHLRGLCSLAADGIWNQKILFEESDLRNHGLQKVDVSAFLRMNLFQKEVDCEKFYSFVHMTFQEFFAAMYYLLEEEEEGEMRTALGSCSKLPNRDVTALLENYGKFEKGYLIFVVRFLFGLVNQERTSYLEKKLSCKISQQIRLELLKWMEVNAKAKKLQIQPSQLELFYCLYEMQEEDFVQRAMNHFPKIEINLSTRMDHVVSSFCIANCRSVQSLSLGFLHNTPKEEEEEEEEGRYLDMVRCVLPGPHAACSHRLVNCYLTSNFCRGLFSVLSTNPSLTELDLSDNTLGDPGMRVLCEALRDPGCNIQRLWLGRCGLSHLCCFDLSLVLSSNQKLAELDLSDNALGDFGIRLLCAGLKHLFCNLEKLWLVSCCLTSACCQDLASVLSASRSLTRLYVGENALGDSGVRTLCEKAKQPQCNLQKLGLVNSGLSSVCCSALSSVLSSNLNLTHLYLRGNALGDAGVKLLCEGLLLPSCKLQVLELDNCSLTSHCCWDLSTLLTSNHSLRKLSLGNNDLGDLGVMMLCEVLKQQSCLLESLQLCEMYFNYETKIALETLREEKPELAIVFEPSW</sequence>
<keyword evidence="19" id="KW-0067">ATP-binding</keyword>
<dbReference type="Pfam" id="PF17779">
    <property type="entry name" value="WHD_NOD2"/>
    <property type="match status" value="1"/>
</dbReference>
<dbReference type="GO" id="GO:0072559">
    <property type="term" value="C:NLRP3 inflammasome complex"/>
    <property type="evidence" value="ECO:0007669"/>
    <property type="project" value="UniProtKB-ARBA"/>
</dbReference>
<keyword evidence="29" id="KW-0804">Transcription</keyword>
<keyword evidence="18" id="KW-0256">Endoplasmic reticulum</keyword>
<keyword evidence="28" id="KW-0010">Activator</keyword>
<dbReference type="GO" id="GO:0006355">
    <property type="term" value="P:regulation of DNA-templated transcription"/>
    <property type="evidence" value="ECO:0007669"/>
    <property type="project" value="UniProtKB-ARBA"/>
</dbReference>
<reference evidence="40" key="2">
    <citation type="submission" date="2025-08" db="UniProtKB">
        <authorList>
            <consortium name="Ensembl"/>
        </authorList>
    </citation>
    <scope>IDENTIFICATION</scope>
</reference>
<evidence type="ECO:0000256" key="1">
    <source>
        <dbReference type="ARBA" id="ARBA00004110"/>
    </source>
</evidence>
<evidence type="ECO:0000256" key="16">
    <source>
        <dbReference type="ARBA" id="ARBA00022741"/>
    </source>
</evidence>
<evidence type="ECO:0000313" key="40">
    <source>
        <dbReference type="Ensembl" id="ENSMICP00000018849.2"/>
    </source>
</evidence>
<evidence type="ECO:0000256" key="12">
    <source>
        <dbReference type="ARBA" id="ARBA00022553"/>
    </source>
</evidence>
<dbReference type="InterPro" id="IPR050637">
    <property type="entry name" value="NLRP_innate_immun_reg"/>
</dbReference>
<evidence type="ECO:0000256" key="23">
    <source>
        <dbReference type="ARBA" id="ARBA00023034"/>
    </source>
</evidence>
<evidence type="ECO:0000256" key="26">
    <source>
        <dbReference type="ARBA" id="ARBA00023139"/>
    </source>
</evidence>
<keyword evidence="11" id="KW-0964">Secreted</keyword>
<evidence type="ECO:0000256" key="34">
    <source>
        <dbReference type="ARBA" id="ARBA00023288"/>
    </source>
</evidence>
<dbReference type="GO" id="GO:0071222">
    <property type="term" value="P:cellular response to lipopolysaccharide"/>
    <property type="evidence" value="ECO:0007669"/>
    <property type="project" value="UniProtKB-ARBA"/>
</dbReference>
<dbReference type="GO" id="GO:0005634">
    <property type="term" value="C:nucleus"/>
    <property type="evidence" value="ECO:0007669"/>
    <property type="project" value="UniProtKB-SubCell"/>
</dbReference>
<evidence type="ECO:0000256" key="25">
    <source>
        <dbReference type="ARBA" id="ARBA00023136"/>
    </source>
</evidence>
<evidence type="ECO:0000256" key="14">
    <source>
        <dbReference type="ARBA" id="ARBA00022614"/>
    </source>
</evidence>
<dbReference type="AlphaFoldDB" id="A0A8B7FHI5"/>
<reference evidence="40" key="1">
    <citation type="submission" date="2016-12" db="EMBL/GenBank/DDBJ databases">
        <title>Mouse lemur reference genome and diversity panel.</title>
        <authorList>
            <person name="Harris R."/>
            <person name="Larsen P."/>
            <person name="Liu Y."/>
            <person name="Hughes D.S."/>
            <person name="Murali S."/>
            <person name="Raveendran M."/>
            <person name="Korchina V."/>
            <person name="Wang M."/>
            <person name="Jhangiani S."/>
            <person name="Bandaranaike D."/>
            <person name="Bellair M."/>
            <person name="Blankenburg K."/>
            <person name="Chao H."/>
            <person name="Dahdouli M."/>
            <person name="Dinh H."/>
            <person name="Doddapaneni H."/>
            <person name="English A."/>
            <person name="Firestine M."/>
            <person name="Gnanaolivu R."/>
            <person name="Gross S."/>
            <person name="Hernandez B."/>
            <person name="Javaid M."/>
            <person name="Jayaseelan J."/>
            <person name="Jones J."/>
            <person name="Khan Z."/>
            <person name="Kovar C."/>
            <person name="Kurapati P."/>
            <person name="Le B."/>
            <person name="Lee S."/>
            <person name="Li M."/>
            <person name="Mathew T."/>
            <person name="Narasimhan A."/>
            <person name="Ngo D."/>
            <person name="Nguyen L."/>
            <person name="Okwuonu G."/>
            <person name="Ongeri F."/>
            <person name="Osuji N."/>
            <person name="Pu L.-L."/>
            <person name="Puazo M."/>
            <person name="Quiroz J."/>
            <person name="Raj R."/>
            <person name="Rajbhandari K."/>
            <person name="Reid J.G."/>
            <person name="Santibanez J."/>
            <person name="Sexton D."/>
            <person name="Skinner E."/>
            <person name="Vee V."/>
            <person name="Weissenberger G."/>
            <person name="Wu Y."/>
            <person name="Xin Y."/>
            <person name="Han Y."/>
            <person name="Campbell C."/>
            <person name="Brown A."/>
            <person name="Sullivan B."/>
            <person name="Shelton J."/>
            <person name="Brown S."/>
            <person name="Dudchenko O."/>
            <person name="Machol I."/>
            <person name="Durand N."/>
            <person name="Shamim M."/>
            <person name="Lieberman A."/>
            <person name="Muzny D.M."/>
            <person name="Richards S."/>
            <person name="Yoder A."/>
            <person name="Worley K.C."/>
            <person name="Rogers J."/>
            <person name="Gibbs R.A."/>
        </authorList>
    </citation>
    <scope>NUCLEOTIDE SEQUENCE [LARGE SCALE GENOMIC DNA]</scope>
</reference>
<keyword evidence="22" id="KW-0805">Transcription regulation</keyword>
<evidence type="ECO:0000259" key="38">
    <source>
        <dbReference type="PROSITE" id="PS50824"/>
    </source>
</evidence>
<keyword evidence="12" id="KW-0597">Phosphoprotein</keyword>
<comment type="function">
    <text evidence="36">Independently of inflammasome activation, regulates the differentiation of T helper 2 (Th2) cells and has a role in Th2 cell-dependent asthma and tumor growth. During Th2 differentiation, required for optimal IRF4 binding to IL4 promoter and for IRF4-dependent IL4 transcription. Binds to the consensus DNA sequence 5'-GRRGGNRGAG-3'. May also participate in the transcription of IL5, IL13, GATA3, CCR3, CCR4 and MAF.</text>
</comment>
<dbReference type="SUPFAM" id="SSF52047">
    <property type="entry name" value="RNI-like"/>
    <property type="match status" value="1"/>
</dbReference>
<evidence type="ECO:0000256" key="10">
    <source>
        <dbReference type="ARBA" id="ARBA00022499"/>
    </source>
</evidence>
<dbReference type="InterPro" id="IPR011029">
    <property type="entry name" value="DEATH-like_dom_sf"/>
</dbReference>